<dbReference type="OrthoDB" id="9789836at2"/>
<dbReference type="Gene3D" id="3.40.140.80">
    <property type="match status" value="1"/>
</dbReference>
<feature type="domain" description="LpxI C-terminal" evidence="1">
    <location>
        <begin position="134"/>
        <end position="271"/>
    </location>
</feature>
<dbReference type="Gene3D" id="3.40.50.20">
    <property type="match status" value="1"/>
</dbReference>
<evidence type="ECO:0000259" key="1">
    <source>
        <dbReference type="Pfam" id="PF06230"/>
    </source>
</evidence>
<organism evidence="3 4">
    <name type="scientific">Paroceanicella profunda</name>
    <dbReference type="NCBI Taxonomy" id="2579971"/>
    <lineage>
        <taxon>Bacteria</taxon>
        <taxon>Pseudomonadati</taxon>
        <taxon>Pseudomonadota</taxon>
        <taxon>Alphaproteobacteria</taxon>
        <taxon>Rhodobacterales</taxon>
        <taxon>Paracoccaceae</taxon>
        <taxon>Paroceanicella</taxon>
    </lineage>
</organism>
<accession>A0A5B8FVC0</accession>
<reference evidence="3 4" key="1">
    <citation type="submission" date="2019-06" db="EMBL/GenBank/DDBJ databases">
        <title>Genome sequence of Rhodobacteraceae bacterium D4M1.</title>
        <authorList>
            <person name="Cao J."/>
        </authorList>
    </citation>
    <scope>NUCLEOTIDE SEQUENCE [LARGE SCALE GENOMIC DNA]</scope>
    <source>
        <strain evidence="3 4">D4M1</strain>
    </source>
</reference>
<dbReference type="AlphaFoldDB" id="A0A5B8FVC0"/>
<gene>
    <name evidence="3" type="ORF">FDP22_13700</name>
</gene>
<dbReference type="RefSeq" id="WP_138574485.1">
    <property type="nucleotide sequence ID" value="NZ_CP040818.1"/>
</dbReference>
<protein>
    <submittedName>
        <fullName evidence="3">LpxI family protein</fullName>
    </submittedName>
</protein>
<dbReference type="InterPro" id="IPR043167">
    <property type="entry name" value="LpxI_C_sf"/>
</dbReference>
<dbReference type="EMBL" id="CP040818">
    <property type="protein sequence ID" value="QDL92746.1"/>
    <property type="molecule type" value="Genomic_DNA"/>
</dbReference>
<keyword evidence="4" id="KW-1185">Reference proteome</keyword>
<evidence type="ECO:0000313" key="3">
    <source>
        <dbReference type="EMBL" id="QDL92746.1"/>
    </source>
</evidence>
<dbReference type="Proteomes" id="UP000305888">
    <property type="component" value="Chromosome"/>
</dbReference>
<dbReference type="PANTHER" id="PTHR39962">
    <property type="entry name" value="BLL4848 PROTEIN"/>
    <property type="match status" value="1"/>
</dbReference>
<name>A0A5B8FVC0_9RHOB</name>
<dbReference type="InterPro" id="IPR041255">
    <property type="entry name" value="LpxI_N"/>
</dbReference>
<evidence type="ECO:0000313" key="4">
    <source>
        <dbReference type="Proteomes" id="UP000305888"/>
    </source>
</evidence>
<dbReference type="InterPro" id="IPR053174">
    <property type="entry name" value="LpxI"/>
</dbReference>
<dbReference type="Pfam" id="PF17930">
    <property type="entry name" value="LpxI_N"/>
    <property type="match status" value="1"/>
</dbReference>
<sequence>MRLGIIAGTGALPRLIAEEERRLGRPPLVVTFEGTEIDWLSGFDHVHLPFEKAGRLFRALRGAGCETLTFAGAMQRPRLNPIRFDFAAVRIAAKVFQLLKSGDDAMLRGFAAVLEAEGFRVAAPHSFLQGLLAEEGVLTRQQPSEADRADAARAALLARHLGAADVGQGAVVAQGLCLGLETLQGTDAMLDFVARTAPGLRPDPEGGRGVLLKAPKPGQDWRVDLPAIGAHTLKGAHAAGLAGVVVEAGGVLLLGRDELIAEADRLGLFLWGRPVTVTDQAS</sequence>
<dbReference type="KEGG" id="ppru:FDP22_13700"/>
<proteinExistence type="predicted"/>
<dbReference type="InterPro" id="IPR010415">
    <property type="entry name" value="LpxI_C"/>
</dbReference>
<dbReference type="PANTHER" id="PTHR39962:SF1">
    <property type="entry name" value="LPXI FAMILY PROTEIN"/>
    <property type="match status" value="1"/>
</dbReference>
<dbReference type="Pfam" id="PF06230">
    <property type="entry name" value="LpxI_C"/>
    <property type="match status" value="1"/>
</dbReference>
<evidence type="ECO:0000259" key="2">
    <source>
        <dbReference type="Pfam" id="PF17930"/>
    </source>
</evidence>
<feature type="domain" description="LpxI N-terminal" evidence="2">
    <location>
        <begin position="2"/>
        <end position="131"/>
    </location>
</feature>